<dbReference type="SMART" id="SM00360">
    <property type="entry name" value="RRM"/>
    <property type="match status" value="1"/>
</dbReference>
<feature type="compositionally biased region" description="Basic and acidic residues" evidence="3">
    <location>
        <begin position="392"/>
        <end position="410"/>
    </location>
</feature>
<gene>
    <name evidence="6" type="ORF">CBER1_10764</name>
</gene>
<feature type="signal peptide" evidence="4">
    <location>
        <begin position="1"/>
        <end position="21"/>
    </location>
</feature>
<dbReference type="InterPro" id="IPR035979">
    <property type="entry name" value="RBD_domain_sf"/>
</dbReference>
<dbReference type="PANTHER" id="PTHR47640">
    <property type="entry name" value="TRNA SELENOCYSTEINE 1-ASSOCIATED PROTEIN 1-RELATED-RELATED"/>
    <property type="match status" value="1"/>
</dbReference>
<feature type="chain" id="PRO_5015765682" description="RRM domain-containing protein" evidence="4">
    <location>
        <begin position="22"/>
        <end position="432"/>
    </location>
</feature>
<dbReference type="InterPro" id="IPR012677">
    <property type="entry name" value="Nucleotide-bd_a/b_plait_sf"/>
</dbReference>
<evidence type="ECO:0000259" key="5">
    <source>
        <dbReference type="PROSITE" id="PS50102"/>
    </source>
</evidence>
<dbReference type="Pfam" id="PF00076">
    <property type="entry name" value="RRM_1"/>
    <property type="match status" value="1"/>
</dbReference>
<sequence>MWDNAFDLCWLLCAVAQHANTYRPAGNDHSTVRKACLASKLTGKRLVSLTDLKEYGGYAWLNGFGVNMARKSGGGGGGGNGGKSSFARQALDSFYANQHANNHNTEANTNYEQGEAERYHQYYYPENAYPPVATTTHATPAHDYQAAAMAYNPYGQGYNAQYAQYAAAPSYGTQYAQQAQQYDTPPQIRNPFAPPPAASSAYAAQNAGFDPDHEAQIAQWQAQYAQADQQLRGKKTGKDEVSGNANLAPLGQRGAATGTAAAETDKKEDKYTVVRKGGGEQWEDQSLLQWDPNKFRIMVGNLAGEVTDDSLAKAFAAYGVSKARVVRDKRTTKSKGFGFVEFEEGELGFKAAREMVGKYIGSHPVTIQRSKTDVRAQAKKDNNNKYKGKKGRNNDKNKDKKKKNDNDPLKAHTGAGVEKKPSKATAGLKLLG</sequence>
<dbReference type="Gene3D" id="3.30.70.330">
    <property type="match status" value="1"/>
</dbReference>
<dbReference type="PROSITE" id="PS50102">
    <property type="entry name" value="RRM"/>
    <property type="match status" value="1"/>
</dbReference>
<feature type="region of interest" description="Disordered" evidence="3">
    <location>
        <begin position="228"/>
        <end position="266"/>
    </location>
</feature>
<dbReference type="Proteomes" id="UP000237631">
    <property type="component" value="Unassembled WGS sequence"/>
</dbReference>
<dbReference type="InterPro" id="IPR000504">
    <property type="entry name" value="RRM_dom"/>
</dbReference>
<dbReference type="GO" id="GO:0003729">
    <property type="term" value="F:mRNA binding"/>
    <property type="evidence" value="ECO:0007669"/>
    <property type="project" value="InterPro"/>
</dbReference>
<dbReference type="SUPFAM" id="SSF54928">
    <property type="entry name" value="RNA-binding domain, RBD"/>
    <property type="match status" value="1"/>
</dbReference>
<feature type="region of interest" description="Disordered" evidence="3">
    <location>
        <begin position="367"/>
        <end position="432"/>
    </location>
</feature>
<evidence type="ECO:0000313" key="7">
    <source>
        <dbReference type="Proteomes" id="UP000237631"/>
    </source>
</evidence>
<dbReference type="STRING" id="357750.A0A2S6CKW7"/>
<keyword evidence="7" id="KW-1185">Reference proteome</keyword>
<comment type="caution">
    <text evidence="6">The sequence shown here is derived from an EMBL/GenBank/DDBJ whole genome shotgun (WGS) entry which is preliminary data.</text>
</comment>
<keyword evidence="1 2" id="KW-0694">RNA-binding</keyword>
<feature type="compositionally biased region" description="Basic and acidic residues" evidence="3">
    <location>
        <begin position="370"/>
        <end position="384"/>
    </location>
</feature>
<accession>A0A2S6CKW7</accession>
<dbReference type="InterPro" id="IPR050825">
    <property type="entry name" value="RBM42_RBP45_47-like"/>
</dbReference>
<protein>
    <recommendedName>
        <fullName evidence="5">RRM domain-containing protein</fullName>
    </recommendedName>
</protein>
<evidence type="ECO:0000256" key="1">
    <source>
        <dbReference type="ARBA" id="ARBA00022884"/>
    </source>
</evidence>
<name>A0A2S6CKW7_9PEZI</name>
<organism evidence="6 7">
    <name type="scientific">Cercospora berteroae</name>
    <dbReference type="NCBI Taxonomy" id="357750"/>
    <lineage>
        <taxon>Eukaryota</taxon>
        <taxon>Fungi</taxon>
        <taxon>Dikarya</taxon>
        <taxon>Ascomycota</taxon>
        <taxon>Pezizomycotina</taxon>
        <taxon>Dothideomycetes</taxon>
        <taxon>Dothideomycetidae</taxon>
        <taxon>Mycosphaerellales</taxon>
        <taxon>Mycosphaerellaceae</taxon>
        <taxon>Cercospora</taxon>
    </lineage>
</organism>
<evidence type="ECO:0000256" key="2">
    <source>
        <dbReference type="PROSITE-ProRule" id="PRU00176"/>
    </source>
</evidence>
<keyword evidence="4" id="KW-0732">Signal</keyword>
<evidence type="ECO:0000313" key="6">
    <source>
        <dbReference type="EMBL" id="PPJ60363.1"/>
    </source>
</evidence>
<proteinExistence type="predicted"/>
<dbReference type="PANTHER" id="PTHR47640:SF11">
    <property type="entry name" value="RNA-BINDING PROTEIN 42"/>
    <property type="match status" value="1"/>
</dbReference>
<dbReference type="EMBL" id="PNEN01000284">
    <property type="protein sequence ID" value="PPJ60363.1"/>
    <property type="molecule type" value="Genomic_DNA"/>
</dbReference>
<reference evidence="7" key="1">
    <citation type="journal article" date="2017" name="bioRxiv">
        <title>Conservation of a gene cluster reveals novel cercosporin biosynthetic mechanisms and extends production to the genus Colletotrichum.</title>
        <authorList>
            <person name="de Jonge R."/>
            <person name="Ebert M.K."/>
            <person name="Huitt-Roehl C.R."/>
            <person name="Pal P."/>
            <person name="Suttle J.C."/>
            <person name="Spanner R.E."/>
            <person name="Neubauer J.D."/>
            <person name="Jurick W.M.II."/>
            <person name="Stott K.A."/>
            <person name="Secor G.A."/>
            <person name="Thomma B.P.H.J."/>
            <person name="Van de Peer Y."/>
            <person name="Townsend C.A."/>
            <person name="Bolton M.D."/>
        </authorList>
    </citation>
    <scope>NUCLEOTIDE SEQUENCE [LARGE SCALE GENOMIC DNA]</scope>
    <source>
        <strain evidence="7">CBS538.71</strain>
    </source>
</reference>
<evidence type="ECO:0000256" key="3">
    <source>
        <dbReference type="SAM" id="MobiDB-lite"/>
    </source>
</evidence>
<dbReference type="AlphaFoldDB" id="A0A2S6CKW7"/>
<dbReference type="OrthoDB" id="1749473at2759"/>
<evidence type="ECO:0000256" key="4">
    <source>
        <dbReference type="SAM" id="SignalP"/>
    </source>
</evidence>
<feature type="domain" description="RRM" evidence="5">
    <location>
        <begin position="295"/>
        <end position="372"/>
    </location>
</feature>